<evidence type="ECO:0000313" key="5">
    <source>
        <dbReference type="EMBL" id="SIR68152.1"/>
    </source>
</evidence>
<accession>A0A1N7CX08</accession>
<evidence type="ECO:0000259" key="2">
    <source>
        <dbReference type="Pfam" id="PF07905"/>
    </source>
</evidence>
<organism evidence="5 6">
    <name type="scientific">Williamsia sterculiae</name>
    <dbReference type="NCBI Taxonomy" id="1344003"/>
    <lineage>
        <taxon>Bacteria</taxon>
        <taxon>Bacillati</taxon>
        <taxon>Actinomycetota</taxon>
        <taxon>Actinomycetes</taxon>
        <taxon>Mycobacteriales</taxon>
        <taxon>Nocardiaceae</taxon>
        <taxon>Williamsia</taxon>
    </lineage>
</organism>
<dbReference type="InterPro" id="IPR012914">
    <property type="entry name" value="PucR_dom"/>
</dbReference>
<evidence type="ECO:0000259" key="3">
    <source>
        <dbReference type="Pfam" id="PF13556"/>
    </source>
</evidence>
<protein>
    <submittedName>
        <fullName evidence="5">Purine catabolism regulatory protein</fullName>
    </submittedName>
</protein>
<dbReference type="EMBL" id="FTNT01000001">
    <property type="protein sequence ID" value="SIR68152.1"/>
    <property type="molecule type" value="Genomic_DNA"/>
</dbReference>
<feature type="domain" description="CdaR GGDEF-like" evidence="4">
    <location>
        <begin position="297"/>
        <end position="397"/>
    </location>
</feature>
<dbReference type="Pfam" id="PF07905">
    <property type="entry name" value="PucR"/>
    <property type="match status" value="1"/>
</dbReference>
<dbReference type="InterPro" id="IPR042070">
    <property type="entry name" value="PucR_C-HTH_sf"/>
</dbReference>
<evidence type="ECO:0000313" key="6">
    <source>
        <dbReference type="Proteomes" id="UP000186218"/>
    </source>
</evidence>
<evidence type="ECO:0000259" key="4">
    <source>
        <dbReference type="Pfam" id="PF17853"/>
    </source>
</evidence>
<dbReference type="InterPro" id="IPR051448">
    <property type="entry name" value="CdaR-like_regulators"/>
</dbReference>
<dbReference type="Pfam" id="PF17853">
    <property type="entry name" value="GGDEF_2"/>
    <property type="match status" value="1"/>
</dbReference>
<dbReference type="Pfam" id="PF13556">
    <property type="entry name" value="HTH_30"/>
    <property type="match status" value="1"/>
</dbReference>
<name>A0A1N7CX08_9NOCA</name>
<keyword evidence="6" id="KW-1185">Reference proteome</keyword>
<comment type="similarity">
    <text evidence="1">Belongs to the CdaR family.</text>
</comment>
<feature type="domain" description="Purine catabolism PurC-like" evidence="2">
    <location>
        <begin position="14"/>
        <end position="128"/>
    </location>
</feature>
<dbReference type="STRING" id="1344003.SAMN05445060_0421"/>
<feature type="domain" description="PucR C-terminal helix-turn-helix" evidence="3">
    <location>
        <begin position="443"/>
        <end position="500"/>
    </location>
</feature>
<dbReference type="InterPro" id="IPR041522">
    <property type="entry name" value="CdaR_GGDEF"/>
</dbReference>
<sequence length="502" mass="53081">MEPMTATVRWLLGRRALSLGLCGGAAGLDREIDCALTSELPAPHEWLSGGELLLTTGLRLPDTAEGRHRYVRALDRTGIAGLGFAVGMGFDEVPADLIAAAEEVGLPLFAVPLQVPFSAIARTVLDRLAEQRYDQFVRASRTQPTMTRAIVNGGTAGVVRALGDAIGQTVLLYDDGGHLITARPSHPPADVIATADAILGRERGSSSGVSITADSAVTVQRISVGRSTFGHLVVVGVTPPSDLERVLVGHATSLLTLEHAKPRQVAAEQARVHAELLDLAASGTVTPAMARLLDRAAGRDGRVRVVLYVFATDDDAEQGAEHLTAHLEEQWRAVFVRTDGREVSALVHGDDGVGFLDGLRGWFRTPGPDGVRVRGGLGPAVAVTEIAASARGARVAAGTAPDGELVDLDTERSVLAIGGVRSGLQGAYAPRLGPLLDAEHADLLTTLRAYLQANGQWEAASRAVGIHRHTLRQRVDRIERLLGIDLADARTRAELLLILLAN</sequence>
<dbReference type="Gene3D" id="1.10.10.2840">
    <property type="entry name" value="PucR C-terminal helix-turn-helix domain"/>
    <property type="match status" value="1"/>
</dbReference>
<dbReference type="PANTHER" id="PTHR33744">
    <property type="entry name" value="CARBOHYDRATE DIACID REGULATOR"/>
    <property type="match status" value="1"/>
</dbReference>
<dbReference type="AlphaFoldDB" id="A0A1N7CX08"/>
<evidence type="ECO:0000256" key="1">
    <source>
        <dbReference type="ARBA" id="ARBA00006754"/>
    </source>
</evidence>
<reference evidence="5 6" key="1">
    <citation type="submission" date="2017-01" db="EMBL/GenBank/DDBJ databases">
        <authorList>
            <person name="Mah S.A."/>
            <person name="Swanson W.J."/>
            <person name="Moy G.W."/>
            <person name="Vacquier V.D."/>
        </authorList>
    </citation>
    <scope>NUCLEOTIDE SEQUENCE [LARGE SCALE GENOMIC DNA]</scope>
    <source>
        <strain evidence="5 6">CPCC 203464</strain>
    </source>
</reference>
<dbReference type="PANTHER" id="PTHR33744:SF7">
    <property type="entry name" value="PUCR FAMILY TRANSCRIPTIONAL REGULATOR"/>
    <property type="match status" value="1"/>
</dbReference>
<dbReference type="Proteomes" id="UP000186218">
    <property type="component" value="Unassembled WGS sequence"/>
</dbReference>
<dbReference type="InterPro" id="IPR025736">
    <property type="entry name" value="PucR_C-HTH_dom"/>
</dbReference>
<proteinExistence type="inferred from homology"/>
<gene>
    <name evidence="5" type="ORF">SAMN05445060_0421</name>
</gene>